<sequence length="179" mass="19628">MINEEHEVAILGAPQTSGAVTSTVVNIRSETVVPDHVVWSLFNTLFFNPCCLGFVAFAYSVKKLHPSDSLCGSKALSERQRDPENPEPPAEQQRDQGSEKISPATPWRGRESERKELPAPGSRDRKMVGDVIGAQSYASTAKCLNICALVVGIIVIIGSIFLVIKSLHILKMMLENMKH</sequence>
<evidence type="ECO:0000256" key="7">
    <source>
        <dbReference type="SAM" id="Phobius"/>
    </source>
</evidence>
<dbReference type="GO" id="GO:0005886">
    <property type="term" value="C:plasma membrane"/>
    <property type="evidence" value="ECO:0007669"/>
    <property type="project" value="TreeGrafter"/>
</dbReference>
<evidence type="ECO:0000313" key="9">
    <source>
        <dbReference type="Proteomes" id="UP000010552"/>
    </source>
</evidence>
<evidence type="ECO:0000313" key="8">
    <source>
        <dbReference type="EMBL" id="ELK07452.1"/>
    </source>
</evidence>
<organism evidence="8 9">
    <name type="scientific">Pteropus alecto</name>
    <name type="common">Black flying fox</name>
    <dbReference type="NCBI Taxonomy" id="9402"/>
    <lineage>
        <taxon>Eukaryota</taxon>
        <taxon>Metazoa</taxon>
        <taxon>Chordata</taxon>
        <taxon>Craniata</taxon>
        <taxon>Vertebrata</taxon>
        <taxon>Euteleostomi</taxon>
        <taxon>Mammalia</taxon>
        <taxon>Eutheria</taxon>
        <taxon>Laurasiatheria</taxon>
        <taxon>Chiroptera</taxon>
        <taxon>Yinpterochiroptera</taxon>
        <taxon>Pteropodoidea</taxon>
        <taxon>Pteropodidae</taxon>
        <taxon>Pteropodinae</taxon>
        <taxon>Pteropus</taxon>
    </lineage>
</organism>
<evidence type="ECO:0000256" key="4">
    <source>
        <dbReference type="ARBA" id="ARBA00022989"/>
    </source>
</evidence>
<keyword evidence="4 7" id="KW-1133">Transmembrane helix</keyword>
<dbReference type="GO" id="GO:0060337">
    <property type="term" value="P:type I interferon-mediated signaling pathway"/>
    <property type="evidence" value="ECO:0007669"/>
    <property type="project" value="TreeGrafter"/>
</dbReference>
<gene>
    <name evidence="8" type="ORF">PAL_GLEAN10000363</name>
</gene>
<feature type="compositionally biased region" description="Basic and acidic residues" evidence="6">
    <location>
        <begin position="108"/>
        <end position="123"/>
    </location>
</feature>
<evidence type="ECO:0000256" key="5">
    <source>
        <dbReference type="ARBA" id="ARBA00023136"/>
    </source>
</evidence>
<feature type="transmembrane region" description="Helical" evidence="7">
    <location>
        <begin position="143"/>
        <end position="164"/>
    </location>
</feature>
<evidence type="ECO:0000256" key="6">
    <source>
        <dbReference type="SAM" id="MobiDB-lite"/>
    </source>
</evidence>
<dbReference type="Pfam" id="PF04505">
    <property type="entry name" value="CD225"/>
    <property type="match status" value="2"/>
</dbReference>
<dbReference type="GO" id="GO:0035456">
    <property type="term" value="P:response to interferon-beta"/>
    <property type="evidence" value="ECO:0007669"/>
    <property type="project" value="TreeGrafter"/>
</dbReference>
<keyword evidence="9" id="KW-1185">Reference proteome</keyword>
<dbReference type="GO" id="GO:0034341">
    <property type="term" value="P:response to type II interferon"/>
    <property type="evidence" value="ECO:0007669"/>
    <property type="project" value="TreeGrafter"/>
</dbReference>
<dbReference type="InterPro" id="IPR007593">
    <property type="entry name" value="CD225/Dispanin_fam"/>
</dbReference>
<feature type="transmembrane region" description="Helical" evidence="7">
    <location>
        <begin position="37"/>
        <end position="59"/>
    </location>
</feature>
<evidence type="ECO:0000256" key="1">
    <source>
        <dbReference type="ARBA" id="ARBA00004370"/>
    </source>
</evidence>
<dbReference type="GO" id="GO:0051607">
    <property type="term" value="P:defense response to virus"/>
    <property type="evidence" value="ECO:0007669"/>
    <property type="project" value="TreeGrafter"/>
</dbReference>
<evidence type="ECO:0000256" key="2">
    <source>
        <dbReference type="ARBA" id="ARBA00006843"/>
    </source>
</evidence>
<dbReference type="GO" id="GO:0035455">
    <property type="term" value="P:response to interferon-alpha"/>
    <property type="evidence" value="ECO:0007669"/>
    <property type="project" value="TreeGrafter"/>
</dbReference>
<proteinExistence type="inferred from homology"/>
<dbReference type="EMBL" id="KB030971">
    <property type="protein sequence ID" value="ELK07452.1"/>
    <property type="molecule type" value="Genomic_DNA"/>
</dbReference>
<comment type="subcellular location">
    <subcellularLocation>
        <location evidence="1">Membrane</location>
    </subcellularLocation>
</comment>
<dbReference type="InterPro" id="IPR051517">
    <property type="entry name" value="IFITM_antiviral_protein"/>
</dbReference>
<dbReference type="GO" id="GO:0045071">
    <property type="term" value="P:negative regulation of viral genome replication"/>
    <property type="evidence" value="ECO:0007669"/>
    <property type="project" value="TreeGrafter"/>
</dbReference>
<protein>
    <submittedName>
        <fullName evidence="8">Interferon-induced transmembrane protein 3</fullName>
    </submittedName>
</protein>
<dbReference type="STRING" id="9402.L5K7X3"/>
<feature type="region of interest" description="Disordered" evidence="6">
    <location>
        <begin position="72"/>
        <end position="123"/>
    </location>
</feature>
<reference evidence="9" key="1">
    <citation type="journal article" date="2013" name="Science">
        <title>Comparative analysis of bat genomes provides insight into the evolution of flight and immunity.</title>
        <authorList>
            <person name="Zhang G."/>
            <person name="Cowled C."/>
            <person name="Shi Z."/>
            <person name="Huang Z."/>
            <person name="Bishop-Lilly K.A."/>
            <person name="Fang X."/>
            <person name="Wynne J.W."/>
            <person name="Xiong Z."/>
            <person name="Baker M.L."/>
            <person name="Zhao W."/>
            <person name="Tachedjian M."/>
            <person name="Zhu Y."/>
            <person name="Zhou P."/>
            <person name="Jiang X."/>
            <person name="Ng J."/>
            <person name="Yang L."/>
            <person name="Wu L."/>
            <person name="Xiao J."/>
            <person name="Feng Y."/>
            <person name="Chen Y."/>
            <person name="Sun X."/>
            <person name="Zhang Y."/>
            <person name="Marsh G.A."/>
            <person name="Crameri G."/>
            <person name="Broder C.C."/>
            <person name="Frey K.G."/>
            <person name="Wang L.F."/>
            <person name="Wang J."/>
        </authorList>
    </citation>
    <scope>NUCLEOTIDE SEQUENCE [LARGE SCALE GENOMIC DNA]</scope>
</reference>
<dbReference type="GO" id="GO:0046597">
    <property type="term" value="P:host-mediated suppression of symbiont invasion"/>
    <property type="evidence" value="ECO:0007669"/>
    <property type="project" value="TreeGrafter"/>
</dbReference>
<accession>L5K7X3</accession>
<dbReference type="Proteomes" id="UP000010552">
    <property type="component" value="Unassembled WGS sequence"/>
</dbReference>
<dbReference type="InParanoid" id="L5K7X3"/>
<name>L5K7X3_PTEAL</name>
<keyword evidence="5 7" id="KW-0472">Membrane</keyword>
<keyword evidence="3 7" id="KW-0812">Transmembrane</keyword>
<evidence type="ECO:0000256" key="3">
    <source>
        <dbReference type="ARBA" id="ARBA00022692"/>
    </source>
</evidence>
<dbReference type="eggNOG" id="ENOG502S9XK">
    <property type="taxonomic scope" value="Eukaryota"/>
</dbReference>
<comment type="similarity">
    <text evidence="2">Belongs to the CD225/Dispanin family.</text>
</comment>
<dbReference type="PANTHER" id="PTHR13999:SF4">
    <property type="entry name" value="INTERFERON-INDUCED TRANSMEMBRANE PROTEIN 3"/>
    <property type="match status" value="1"/>
</dbReference>
<dbReference type="PANTHER" id="PTHR13999">
    <property type="entry name" value="INTERFERON INDUCIBLE TRANSMEMBRANE PROTEIN"/>
    <property type="match status" value="1"/>
</dbReference>
<dbReference type="AlphaFoldDB" id="L5K7X3"/>
<dbReference type="FunCoup" id="L5K7X3">
    <property type="interactions" value="221"/>
</dbReference>